<keyword evidence="1" id="KW-0812">Transmembrane</keyword>
<dbReference type="Pfam" id="PF09842">
    <property type="entry name" value="DUF2069"/>
    <property type="match status" value="1"/>
</dbReference>
<gene>
    <name evidence="2" type="ORF">GCM10010082_09850</name>
</gene>
<protein>
    <recommendedName>
        <fullName evidence="4">DUF2069 domain-containing protein</fullName>
    </recommendedName>
</protein>
<name>A0ABQ3FDT5_9GAMM</name>
<evidence type="ECO:0008006" key="4">
    <source>
        <dbReference type="Google" id="ProtNLM"/>
    </source>
</evidence>
<reference evidence="3" key="1">
    <citation type="journal article" date="2019" name="Int. J. Syst. Evol. Microbiol.">
        <title>The Global Catalogue of Microorganisms (GCM) 10K type strain sequencing project: providing services to taxonomists for standard genome sequencing and annotation.</title>
        <authorList>
            <consortium name="The Broad Institute Genomics Platform"/>
            <consortium name="The Broad Institute Genome Sequencing Center for Infectious Disease"/>
            <person name="Wu L."/>
            <person name="Ma J."/>
        </authorList>
    </citation>
    <scope>NUCLEOTIDE SEQUENCE [LARGE SCALE GENOMIC DNA]</scope>
    <source>
        <strain evidence="3">KCTC 42082</strain>
    </source>
</reference>
<feature type="transmembrane region" description="Helical" evidence="1">
    <location>
        <begin position="74"/>
        <end position="93"/>
    </location>
</feature>
<comment type="caution">
    <text evidence="2">The sequence shown here is derived from an EMBL/GenBank/DDBJ whole genome shotgun (WGS) entry which is preliminary data.</text>
</comment>
<organism evidence="2 3">
    <name type="scientific">Kushneria pakistanensis</name>
    <dbReference type="NCBI Taxonomy" id="1508770"/>
    <lineage>
        <taxon>Bacteria</taxon>
        <taxon>Pseudomonadati</taxon>
        <taxon>Pseudomonadota</taxon>
        <taxon>Gammaproteobacteria</taxon>
        <taxon>Oceanospirillales</taxon>
        <taxon>Halomonadaceae</taxon>
        <taxon>Kushneria</taxon>
    </lineage>
</organism>
<dbReference type="Proteomes" id="UP000604243">
    <property type="component" value="Unassembled WGS sequence"/>
</dbReference>
<feature type="transmembrane region" description="Helical" evidence="1">
    <location>
        <begin position="21"/>
        <end position="43"/>
    </location>
</feature>
<keyword evidence="3" id="KW-1185">Reference proteome</keyword>
<proteinExistence type="predicted"/>
<dbReference type="InterPro" id="IPR018643">
    <property type="entry name" value="DUF2069_membrane"/>
</dbReference>
<feature type="transmembrane region" description="Helical" evidence="1">
    <location>
        <begin position="99"/>
        <end position="121"/>
    </location>
</feature>
<dbReference type="RefSeq" id="WP_189515595.1">
    <property type="nucleotide sequence ID" value="NZ_BMZM01000001.1"/>
</dbReference>
<evidence type="ECO:0000313" key="2">
    <source>
        <dbReference type="EMBL" id="GHC20071.1"/>
    </source>
</evidence>
<feature type="transmembrane region" description="Helical" evidence="1">
    <location>
        <begin position="49"/>
        <end position="67"/>
    </location>
</feature>
<keyword evidence="1" id="KW-0472">Membrane</keyword>
<evidence type="ECO:0000256" key="1">
    <source>
        <dbReference type="SAM" id="Phobius"/>
    </source>
</evidence>
<dbReference type="EMBL" id="BMZM01000001">
    <property type="protein sequence ID" value="GHC20071.1"/>
    <property type="molecule type" value="Genomic_DNA"/>
</dbReference>
<evidence type="ECO:0000313" key="3">
    <source>
        <dbReference type="Proteomes" id="UP000604243"/>
    </source>
</evidence>
<accession>A0ABQ3FDT5</accession>
<keyword evidence="1" id="KW-1133">Transmembrane helix</keyword>
<sequence length="136" mass="15033">MLFRTFEQRYGVAGARQRARRVVAISWGVLLAVTLATGLMLAQRGGTESLLPVLVRIVPLALLGIVLRTERRRGYGWLAFVSVLYLIQGAAMLQLPGLWWLGLVEALSALALLLTAGSYAYHIRHWQRGDHPPGSE</sequence>